<accession>E6X751</accession>
<dbReference type="KEGG" id="cao:Celal_0147"/>
<dbReference type="EMBL" id="CP002453">
    <property type="protein sequence ID" value="ADV47500.1"/>
    <property type="molecule type" value="Genomic_DNA"/>
</dbReference>
<keyword evidence="2" id="KW-1185">Reference proteome</keyword>
<dbReference type="Gene3D" id="2.115.10.20">
    <property type="entry name" value="Glycosyl hydrolase domain, family 43"/>
    <property type="match status" value="1"/>
</dbReference>
<reference evidence="1 2" key="1">
    <citation type="journal article" date="2010" name="Stand. Genomic Sci.">
        <title>Complete genome sequence of Cellulophaga algicola type strain (IC166).</title>
        <authorList>
            <person name="Abt B."/>
            <person name="Lu M."/>
            <person name="Misra M."/>
            <person name="Han C."/>
            <person name="Nolan M."/>
            <person name="Lucas S."/>
            <person name="Hammon N."/>
            <person name="Deshpande S."/>
            <person name="Cheng J.F."/>
            <person name="Tapia R."/>
            <person name="Goodwin L."/>
            <person name="Pitluck S."/>
            <person name="Liolios K."/>
            <person name="Pagani I."/>
            <person name="Ivanova N."/>
            <person name="Mavromatis K."/>
            <person name="Ovchinikova G."/>
            <person name="Pati A."/>
            <person name="Chen A."/>
            <person name="Palaniappan K."/>
            <person name="Land M."/>
            <person name="Hauser L."/>
            <person name="Chang Y.J."/>
            <person name="Jeffries C.D."/>
            <person name="Detter J.C."/>
            <person name="Brambilla E."/>
            <person name="Rohde M."/>
            <person name="Tindall B.J."/>
            <person name="Goker M."/>
            <person name="Woyke T."/>
            <person name="Bristow J."/>
            <person name="Eisen J.A."/>
            <person name="Markowitz V."/>
            <person name="Hugenholtz P."/>
            <person name="Kyrpides N.C."/>
            <person name="Klenk H.P."/>
            <person name="Lapidus A."/>
        </authorList>
    </citation>
    <scope>NUCLEOTIDE SEQUENCE [LARGE SCALE GENOMIC DNA]</scope>
    <source>
        <strain evidence="2">DSM 14237 / IC166 / ACAM 630</strain>
    </source>
</reference>
<evidence type="ECO:0000313" key="2">
    <source>
        <dbReference type="Proteomes" id="UP000008634"/>
    </source>
</evidence>
<dbReference type="HOGENOM" id="CLU_026773_0_0_10"/>
<dbReference type="eggNOG" id="COG1621">
    <property type="taxonomic scope" value="Bacteria"/>
</dbReference>
<dbReference type="Proteomes" id="UP000008634">
    <property type="component" value="Chromosome"/>
</dbReference>
<sequence length="537" mass="61067">MNKTKLIYLIVFLLSISVSEAQFIKKERPEGWENLVYGGRFMDRFLPMPNLKGMTKNTWGSGAVIPRDINNGIEDNEWSYWGGNARLLDDGKYHLLVCRWAENSDKGHMEWPNSIVVHAISENSFGPYKVVQEIGKGHNPEWYITNNGNYVIAVNGGYYVSDTINGPWTYAKFDFNQRDRKIIEKLSNLTFVKREDGSFLMVCRGGGIWASKDGISTWNQLTDSSVYPPVKGHFEDPLIWKTNVQYHLIVNDWLGRIAWHMRSKDGINWKTDAGEAYLTGFSNYDNGIREDWFKYERIKVLQDKFGRATQAHFAVIDTLKKQDRSNDNHSSKQIVIPLTVGKLISIIDKKTINSKTTKIAVLIKKEEGFDPNTDIDMQSLRFGAPEKVDFGMGCKAEKIEREGDDALITFTGEGNGITDDNFAAKLLGKDNQGNLLFGYSRLPGVSYLEAALSARKPVIDSLHNRLNVAVENFGQITSLESIIYVYKKNGEENIEMGYNVIPPLKPFEKTTININTLKPLSTLDDQKYLVVIRKREE</sequence>
<dbReference type="SUPFAM" id="SSF75005">
    <property type="entry name" value="Arabinanase/levansucrase/invertase"/>
    <property type="match status" value="1"/>
</dbReference>
<proteinExistence type="predicted"/>
<dbReference type="RefSeq" id="WP_013548999.1">
    <property type="nucleotide sequence ID" value="NC_014934.1"/>
</dbReference>
<organism evidence="1 2">
    <name type="scientific">Cellulophaga algicola (strain DSM 14237 / IC166 / ACAM 630)</name>
    <dbReference type="NCBI Taxonomy" id="688270"/>
    <lineage>
        <taxon>Bacteria</taxon>
        <taxon>Pseudomonadati</taxon>
        <taxon>Bacteroidota</taxon>
        <taxon>Flavobacteriia</taxon>
        <taxon>Flavobacteriales</taxon>
        <taxon>Flavobacteriaceae</taxon>
        <taxon>Cellulophaga</taxon>
    </lineage>
</organism>
<dbReference type="AlphaFoldDB" id="E6X751"/>
<name>E6X751_CELAD</name>
<dbReference type="CDD" id="cd08994">
    <property type="entry name" value="GH43_62_32_68_117_130-like"/>
    <property type="match status" value="1"/>
</dbReference>
<dbReference type="OrthoDB" id="9794572at2"/>
<evidence type="ECO:0000313" key="1">
    <source>
        <dbReference type="EMBL" id="ADV47500.1"/>
    </source>
</evidence>
<gene>
    <name evidence="1" type="ordered locus">Celal_0147</name>
</gene>
<dbReference type="InterPro" id="IPR023296">
    <property type="entry name" value="Glyco_hydro_beta-prop_sf"/>
</dbReference>
<dbReference type="STRING" id="688270.Celal_0147"/>
<protein>
    <submittedName>
        <fullName evidence="1">Uncharacterized protein</fullName>
    </submittedName>
</protein>